<feature type="transmembrane region" description="Helical" evidence="7">
    <location>
        <begin position="175"/>
        <end position="194"/>
    </location>
</feature>
<evidence type="ECO:0000256" key="7">
    <source>
        <dbReference type="SAM" id="Phobius"/>
    </source>
</evidence>
<dbReference type="PANTHER" id="PTHR30509">
    <property type="entry name" value="P-HYDROXYBENZOIC ACID EFFLUX PUMP SUBUNIT-RELATED"/>
    <property type="match status" value="1"/>
</dbReference>
<feature type="transmembrane region" description="Helical" evidence="7">
    <location>
        <begin position="501"/>
        <end position="521"/>
    </location>
</feature>
<evidence type="ECO:0000256" key="2">
    <source>
        <dbReference type="ARBA" id="ARBA00022448"/>
    </source>
</evidence>
<evidence type="ECO:0000256" key="5">
    <source>
        <dbReference type="ARBA" id="ARBA00022989"/>
    </source>
</evidence>
<dbReference type="InterPro" id="IPR006726">
    <property type="entry name" value="PHBA_efflux_AaeB/fusaric-R"/>
</dbReference>
<feature type="transmembrane region" description="Helical" evidence="7">
    <location>
        <begin position="145"/>
        <end position="163"/>
    </location>
</feature>
<dbReference type="EMBL" id="NNRM01000038">
    <property type="protein sequence ID" value="OYR23763.1"/>
    <property type="molecule type" value="Genomic_DNA"/>
</dbReference>
<comment type="subcellular location">
    <subcellularLocation>
        <location evidence="1">Cell membrane</location>
        <topology evidence="1">Multi-pass membrane protein</topology>
    </subcellularLocation>
</comment>
<organism evidence="8 9">
    <name type="scientific">Brucella pseudogrignonensis</name>
    <dbReference type="NCBI Taxonomy" id="419475"/>
    <lineage>
        <taxon>Bacteria</taxon>
        <taxon>Pseudomonadati</taxon>
        <taxon>Pseudomonadota</taxon>
        <taxon>Alphaproteobacteria</taxon>
        <taxon>Hyphomicrobiales</taxon>
        <taxon>Brucellaceae</taxon>
        <taxon>Brucella/Ochrobactrum group</taxon>
        <taxon>Brucella</taxon>
    </lineage>
</organism>
<keyword evidence="2" id="KW-0813">Transport</keyword>
<dbReference type="AlphaFoldDB" id="A0A256G9I7"/>
<accession>A0A256G9I7</accession>
<evidence type="ECO:0000256" key="3">
    <source>
        <dbReference type="ARBA" id="ARBA00022475"/>
    </source>
</evidence>
<dbReference type="Proteomes" id="UP000216188">
    <property type="component" value="Unassembled WGS sequence"/>
</dbReference>
<feature type="transmembrane region" description="Helical" evidence="7">
    <location>
        <begin position="449"/>
        <end position="471"/>
    </location>
</feature>
<feature type="transmembrane region" description="Helical" evidence="7">
    <location>
        <begin position="477"/>
        <end position="494"/>
    </location>
</feature>
<evidence type="ECO:0000256" key="4">
    <source>
        <dbReference type="ARBA" id="ARBA00022692"/>
    </source>
</evidence>
<gene>
    <name evidence="8" type="ORF">CEV34_3365</name>
</gene>
<evidence type="ECO:0000313" key="8">
    <source>
        <dbReference type="EMBL" id="OYR23763.1"/>
    </source>
</evidence>
<keyword evidence="9" id="KW-1185">Reference proteome</keyword>
<feature type="transmembrane region" description="Helical" evidence="7">
    <location>
        <begin position="117"/>
        <end position="138"/>
    </location>
</feature>
<keyword evidence="3" id="KW-1003">Cell membrane</keyword>
<dbReference type="GO" id="GO:0005886">
    <property type="term" value="C:plasma membrane"/>
    <property type="evidence" value="ECO:0007669"/>
    <property type="project" value="UniProtKB-SubCell"/>
</dbReference>
<keyword evidence="4 7" id="KW-0812">Transmembrane</keyword>
<dbReference type="GO" id="GO:0022857">
    <property type="term" value="F:transmembrane transporter activity"/>
    <property type="evidence" value="ECO:0007669"/>
    <property type="project" value="InterPro"/>
</dbReference>
<feature type="transmembrane region" description="Helical" evidence="7">
    <location>
        <begin position="533"/>
        <end position="558"/>
    </location>
</feature>
<feature type="transmembrane region" description="Helical" evidence="7">
    <location>
        <begin position="399"/>
        <end position="419"/>
    </location>
</feature>
<reference evidence="8 9" key="1">
    <citation type="submission" date="2017-07" db="EMBL/GenBank/DDBJ databases">
        <title>Phylogenetic study on the rhizospheric bacterium Ochrobactrum sp. A44.</title>
        <authorList>
            <person name="Krzyzanowska D.M."/>
            <person name="Ossowicki A."/>
            <person name="Rajewska M."/>
            <person name="Maciag T."/>
            <person name="Kaczynski Z."/>
            <person name="Czerwicka M."/>
            <person name="Jafra S."/>
        </authorList>
    </citation>
    <scope>NUCLEOTIDE SEQUENCE [LARGE SCALE GENOMIC DNA]</scope>
    <source>
        <strain evidence="8 9">CCUG 30717</strain>
    </source>
</reference>
<proteinExistence type="predicted"/>
<sequence length="714" mass="77295">MQCSDIAGMNAVPHFYKRSLGIGASWRSMVAGCLRSPAIKADAKALVFSIKSFAAAMLAYYLSLRIGLSKPSWAIVTVYIVSQASAGASLSRGLYRLVGTMVGAIATVLIIPNFVDDPILCSIVLACWIGFCLYLSLLDRTPRSYAFVLAGYTASLIGFPGLLDPGTIFDVALMRVQEISIGILCAVLLHRFILPISSGEQLTAKLKTTVKDARQLAVDTLGGKAATDISRDSKWLAVDLLVLQGLAAHLPYDAAPFRLERKKLRVLHDRLARLLPLCADIADRLHALKDDDEPIAAELADLLQEIAGWIEAPALSNQHDPARGLIEKASSLKPCAEYGPALSDRRIVANLAGHLAELVTLLSDCNGLQHNLMGAGRLSHLHGPHLATGYAYHRDRWMAARAAIGAMTAILIGCAFWIWSAWSEGGMALSIVGVCCTLFGNFDAPTPFLIRYIKGLVYGVAISLLYSFVVLPQVADFSTLMAVLAPAFLLAGSLQARPPTTFMALGITLTIPILGGLNPIYDADFAQSLNAVLAVFAATGFAVISMTLFQTVTADHAIKRLLQISRRDVRRRALRQKPDARNNSASNWTGLMIDRTALLLPRVQGAKNSYTDVLDDTLHHLRVGHAVMQIVQARAELQGETAAAITALLSEIARYFDGRHRCDCRQAFDLEGQIDTLMAANAEPGDEKQAPLIDHLIDLRFALGIGLRMEARRS</sequence>
<name>A0A256G9I7_9HYPH</name>
<evidence type="ECO:0000256" key="1">
    <source>
        <dbReference type="ARBA" id="ARBA00004651"/>
    </source>
</evidence>
<comment type="caution">
    <text evidence="8">The sequence shown here is derived from an EMBL/GenBank/DDBJ whole genome shotgun (WGS) entry which is preliminary data.</text>
</comment>
<evidence type="ECO:0000256" key="6">
    <source>
        <dbReference type="ARBA" id="ARBA00023136"/>
    </source>
</evidence>
<evidence type="ECO:0000313" key="9">
    <source>
        <dbReference type="Proteomes" id="UP000216188"/>
    </source>
</evidence>
<dbReference type="STRING" id="419475.A8A54_18655"/>
<feature type="transmembrane region" description="Helical" evidence="7">
    <location>
        <begin position="93"/>
        <end position="111"/>
    </location>
</feature>
<protein>
    <submittedName>
        <fullName evidence="8">Fusaric acid resistance family protein</fullName>
    </submittedName>
</protein>
<keyword evidence="6 7" id="KW-0472">Membrane</keyword>
<dbReference type="PANTHER" id="PTHR30509:SF9">
    <property type="entry name" value="MULTIDRUG RESISTANCE PROTEIN MDTO"/>
    <property type="match status" value="1"/>
</dbReference>
<keyword evidence="5 7" id="KW-1133">Transmembrane helix</keyword>
<dbReference type="Pfam" id="PF04632">
    <property type="entry name" value="FUSC"/>
    <property type="match status" value="1"/>
</dbReference>